<gene>
    <name evidence="2" type="ORF">BKA67DRAFT_419038</name>
</gene>
<dbReference type="OrthoDB" id="515692at2759"/>
<dbReference type="GeneID" id="70125700"/>
<evidence type="ECO:0000259" key="1">
    <source>
        <dbReference type="Pfam" id="PF24864"/>
    </source>
</evidence>
<dbReference type="Proteomes" id="UP000758603">
    <property type="component" value="Unassembled WGS sequence"/>
</dbReference>
<dbReference type="EMBL" id="JAGPXC010000009">
    <property type="protein sequence ID" value="KAH6646912.1"/>
    <property type="molecule type" value="Genomic_DNA"/>
</dbReference>
<evidence type="ECO:0000313" key="2">
    <source>
        <dbReference type="EMBL" id="KAH6646912.1"/>
    </source>
</evidence>
<dbReference type="AlphaFoldDB" id="A0A9P8UD79"/>
<dbReference type="PANTHER" id="PTHR38790">
    <property type="entry name" value="2EXR DOMAIN-CONTAINING PROTEIN-RELATED"/>
    <property type="match status" value="1"/>
</dbReference>
<name>A0A9P8UD79_9PEZI</name>
<evidence type="ECO:0000313" key="3">
    <source>
        <dbReference type="Proteomes" id="UP000758603"/>
    </source>
</evidence>
<protein>
    <recommendedName>
        <fullName evidence="1">DUF7730 domain-containing protein</fullName>
    </recommendedName>
</protein>
<reference evidence="2" key="1">
    <citation type="journal article" date="2021" name="Nat. Commun.">
        <title>Genetic determinants of endophytism in the Arabidopsis root mycobiome.</title>
        <authorList>
            <person name="Mesny F."/>
            <person name="Miyauchi S."/>
            <person name="Thiergart T."/>
            <person name="Pickel B."/>
            <person name="Atanasova L."/>
            <person name="Karlsson M."/>
            <person name="Huettel B."/>
            <person name="Barry K.W."/>
            <person name="Haridas S."/>
            <person name="Chen C."/>
            <person name="Bauer D."/>
            <person name="Andreopoulos W."/>
            <person name="Pangilinan J."/>
            <person name="LaButti K."/>
            <person name="Riley R."/>
            <person name="Lipzen A."/>
            <person name="Clum A."/>
            <person name="Drula E."/>
            <person name="Henrissat B."/>
            <person name="Kohler A."/>
            <person name="Grigoriev I.V."/>
            <person name="Martin F.M."/>
            <person name="Hacquard S."/>
        </authorList>
    </citation>
    <scope>NUCLEOTIDE SEQUENCE</scope>
    <source>
        <strain evidence="2">MPI-SDFR-AT-0073</strain>
    </source>
</reference>
<feature type="domain" description="DUF7730" evidence="1">
    <location>
        <begin position="18"/>
        <end position="262"/>
    </location>
</feature>
<organism evidence="2 3">
    <name type="scientific">Truncatella angustata</name>
    <dbReference type="NCBI Taxonomy" id="152316"/>
    <lineage>
        <taxon>Eukaryota</taxon>
        <taxon>Fungi</taxon>
        <taxon>Dikarya</taxon>
        <taxon>Ascomycota</taxon>
        <taxon>Pezizomycotina</taxon>
        <taxon>Sordariomycetes</taxon>
        <taxon>Xylariomycetidae</taxon>
        <taxon>Amphisphaeriales</taxon>
        <taxon>Sporocadaceae</taxon>
        <taxon>Truncatella</taxon>
    </lineage>
</organism>
<comment type="caution">
    <text evidence="2">The sequence shown here is derived from an EMBL/GenBank/DDBJ whole genome shotgun (WGS) entry which is preliminary data.</text>
</comment>
<dbReference type="Pfam" id="PF24864">
    <property type="entry name" value="DUF7730"/>
    <property type="match status" value="1"/>
</dbReference>
<dbReference type="InterPro" id="IPR056632">
    <property type="entry name" value="DUF7730"/>
</dbReference>
<dbReference type="RefSeq" id="XP_045953426.1">
    <property type="nucleotide sequence ID" value="XM_046096808.1"/>
</dbReference>
<keyword evidence="3" id="KW-1185">Reference proteome</keyword>
<accession>A0A9P8UD79</accession>
<sequence length="283" mass="32262">MMSGTRPQALTAILRPEPQPSSLFLTRLVPEIRSMIYGYIVGEGNLHIFVYEQNLVTLRCLNPASLGLTGHETCIGMPNTDSPPGINWKYKEVQERTASEEKRHVGALLTVCRTIYLESVDTLYRTHILHFNNMISITTFPRAMIPRHLEALHHVRLFLALHGRGKHMSAYFHNSFSRNWPGWDAASAPGDTPWASVWAAMAELKSLHTLVVTLELKPSPSHRVVKDPDRCREVTIEDETLLLDPTKEVTCNDFLLRVNWPSTGNCLKKYPFRIERYTQDTKT</sequence>
<proteinExistence type="predicted"/>